<evidence type="ECO:0000256" key="9">
    <source>
        <dbReference type="ARBA" id="ARBA00022967"/>
    </source>
</evidence>
<feature type="transmembrane region" description="Helical" evidence="17">
    <location>
        <begin position="96"/>
        <end position="115"/>
    </location>
</feature>
<evidence type="ECO:0000256" key="16">
    <source>
        <dbReference type="ARBA" id="ARBA00049551"/>
    </source>
</evidence>
<evidence type="ECO:0000259" key="18">
    <source>
        <dbReference type="Pfam" id="PF00361"/>
    </source>
</evidence>
<sequence length="344" mass="37884">MPSTALFMVTLGITLGTLTVTSANHWLTAWLGLELNMISILPMIAKQKHPRSTEAATKYFLTQATASALMLFASTMNAWQTGSWDITQLNNKLSCTLMIIALAMKMGVAPTHFWLPEVMQGSTLATALLITTWQKVAPITLLYTISNHTEPIITLFIGLLSILIGGWGGFNQTQLRKMMAYSSIAHLGWTMTIISISPNIALTNIIIYMIMSAPFFMLLMTTTSKTLQTMTTTWTHAPTTTIILMLLLLSMAGLPPLTGFTPKLLILDNLVTHKLALTASIMALLSLLSLTFYLRTTYLLTSTASPITTQSTTLWRLKPHQNQITTILTPIALFNITMMPALLM</sequence>
<reference evidence="19" key="1">
    <citation type="journal article" date="2007" name="Conserv. Genet.">
        <title>Conservation genetics and species status of an endangered Australian dragon, Tympanocryptis pinguicolla (Reptilia: Agamidae).</title>
        <authorList>
            <person name="Melville J."/>
            <person name="Goebel S."/>
            <person name="Starr C."/>
            <person name="Keogh J.S."/>
            <person name="Austin J.J."/>
        </authorList>
    </citation>
    <scope>NUCLEOTIDE SEQUENCE</scope>
</reference>
<evidence type="ECO:0000256" key="11">
    <source>
        <dbReference type="ARBA" id="ARBA00022989"/>
    </source>
</evidence>
<dbReference type="GO" id="GO:0008137">
    <property type="term" value="F:NADH dehydrogenase (ubiquinone) activity"/>
    <property type="evidence" value="ECO:0007669"/>
    <property type="project" value="UniProtKB-EC"/>
</dbReference>
<feature type="transmembrane region" description="Helical" evidence="17">
    <location>
        <begin position="324"/>
        <end position="343"/>
    </location>
</feature>
<protein>
    <recommendedName>
        <fullName evidence="4 17">NADH-ubiquinone oxidoreductase chain 2</fullName>
        <ecNumber evidence="3 17">7.1.1.2</ecNumber>
    </recommendedName>
</protein>
<dbReference type="PANTHER" id="PTHR46552">
    <property type="entry name" value="NADH-UBIQUINONE OXIDOREDUCTASE CHAIN 2"/>
    <property type="match status" value="1"/>
</dbReference>
<geneLocation type="mitochondrion" evidence="19"/>
<dbReference type="InterPro" id="IPR001750">
    <property type="entry name" value="ND/Mrp_TM"/>
</dbReference>
<keyword evidence="14 17" id="KW-0496">Mitochondrion</keyword>
<dbReference type="InterPro" id="IPR050175">
    <property type="entry name" value="Complex_I_Subunit_2"/>
</dbReference>
<name>A1XQK2_9SAUR</name>
<dbReference type="EMBL" id="DQ529254">
    <property type="protein sequence ID" value="ABG25112.1"/>
    <property type="molecule type" value="Genomic_DNA"/>
</dbReference>
<feature type="transmembrane region" description="Helical" evidence="17">
    <location>
        <begin position="152"/>
        <end position="171"/>
    </location>
</feature>
<dbReference type="EMBL" id="DQ529260">
    <property type="protein sequence ID" value="ABG25129.1"/>
    <property type="molecule type" value="Genomic_DNA"/>
</dbReference>
<dbReference type="EC" id="7.1.1.2" evidence="3 17"/>
<evidence type="ECO:0000256" key="10">
    <source>
        <dbReference type="ARBA" id="ARBA00022982"/>
    </source>
</evidence>
<keyword evidence="13 17" id="KW-0830">Ubiquinone</keyword>
<keyword evidence="11 17" id="KW-1133">Transmembrane helix</keyword>
<dbReference type="AlphaFoldDB" id="A1XQK2"/>
<evidence type="ECO:0000256" key="8">
    <source>
        <dbReference type="ARBA" id="ARBA00022792"/>
    </source>
</evidence>
<dbReference type="GO" id="GO:0005743">
    <property type="term" value="C:mitochondrial inner membrane"/>
    <property type="evidence" value="ECO:0007669"/>
    <property type="project" value="UniProtKB-SubCell"/>
</dbReference>
<feature type="transmembrane region" description="Helical" evidence="17">
    <location>
        <begin position="275"/>
        <end position="294"/>
    </location>
</feature>
<keyword evidence="7 17" id="KW-0812">Transmembrane</keyword>
<evidence type="ECO:0000256" key="5">
    <source>
        <dbReference type="ARBA" id="ARBA00022448"/>
    </source>
</evidence>
<keyword evidence="9 17" id="KW-1278">Translocase</keyword>
<evidence type="ECO:0000256" key="2">
    <source>
        <dbReference type="ARBA" id="ARBA00007012"/>
    </source>
</evidence>
<organism evidence="19">
    <name type="scientific">Tympanocryptis pinguicolla</name>
    <dbReference type="NCBI Taxonomy" id="206610"/>
    <lineage>
        <taxon>Eukaryota</taxon>
        <taxon>Metazoa</taxon>
        <taxon>Chordata</taxon>
        <taxon>Craniata</taxon>
        <taxon>Vertebrata</taxon>
        <taxon>Euteleostomi</taxon>
        <taxon>Lepidosauria</taxon>
        <taxon>Squamata</taxon>
        <taxon>Bifurcata</taxon>
        <taxon>Unidentata</taxon>
        <taxon>Episquamata</taxon>
        <taxon>Toxicofera</taxon>
        <taxon>Iguania</taxon>
        <taxon>Acrodonta</taxon>
        <taxon>Agamidae</taxon>
        <taxon>Amphibolurinae</taxon>
        <taxon>Tympanocryptis</taxon>
    </lineage>
</organism>
<evidence type="ECO:0000256" key="17">
    <source>
        <dbReference type="RuleBase" id="RU003403"/>
    </source>
</evidence>
<comment type="catalytic activity">
    <reaction evidence="16 17">
        <text>a ubiquinone + NADH + 5 H(+)(in) = a ubiquinol + NAD(+) + 4 H(+)(out)</text>
        <dbReference type="Rhea" id="RHEA:29091"/>
        <dbReference type="Rhea" id="RHEA-COMP:9565"/>
        <dbReference type="Rhea" id="RHEA-COMP:9566"/>
        <dbReference type="ChEBI" id="CHEBI:15378"/>
        <dbReference type="ChEBI" id="CHEBI:16389"/>
        <dbReference type="ChEBI" id="CHEBI:17976"/>
        <dbReference type="ChEBI" id="CHEBI:57540"/>
        <dbReference type="ChEBI" id="CHEBI:57945"/>
        <dbReference type="EC" id="7.1.1.2"/>
    </reaction>
</comment>
<feature type="transmembrane region" description="Helical" evidence="17">
    <location>
        <begin position="202"/>
        <end position="221"/>
    </location>
</feature>
<feature type="transmembrane region" description="Helical" evidence="17">
    <location>
        <begin position="57"/>
        <end position="76"/>
    </location>
</feature>
<keyword evidence="8 17" id="KW-0999">Mitochondrion inner membrane</keyword>
<evidence type="ECO:0000256" key="3">
    <source>
        <dbReference type="ARBA" id="ARBA00012944"/>
    </source>
</evidence>
<feature type="domain" description="NADH:quinone oxidoreductase/Mrp antiporter transmembrane" evidence="18">
    <location>
        <begin position="23"/>
        <end position="288"/>
    </location>
</feature>
<keyword evidence="15 17" id="KW-0472">Membrane</keyword>
<keyword evidence="6 17" id="KW-0679">Respiratory chain</keyword>
<keyword evidence="10 17" id="KW-0249">Electron transport</keyword>
<comment type="subcellular location">
    <subcellularLocation>
        <location evidence="1 17">Mitochondrion inner membrane</location>
        <topology evidence="1 17">Multi-pass membrane protein</topology>
    </subcellularLocation>
</comment>
<dbReference type="GO" id="GO:0006120">
    <property type="term" value="P:mitochondrial electron transport, NADH to ubiquinone"/>
    <property type="evidence" value="ECO:0007669"/>
    <property type="project" value="InterPro"/>
</dbReference>
<accession>A1XQK2</accession>
<feature type="transmembrane region" description="Helical" evidence="17">
    <location>
        <begin position="233"/>
        <end position="255"/>
    </location>
</feature>
<evidence type="ECO:0000256" key="7">
    <source>
        <dbReference type="ARBA" id="ARBA00022692"/>
    </source>
</evidence>
<evidence type="ECO:0000256" key="6">
    <source>
        <dbReference type="ARBA" id="ARBA00022660"/>
    </source>
</evidence>
<dbReference type="InterPro" id="IPR003917">
    <property type="entry name" value="NADH_UbQ_OxRdtase_chain2"/>
</dbReference>
<evidence type="ECO:0000256" key="15">
    <source>
        <dbReference type="ARBA" id="ARBA00023136"/>
    </source>
</evidence>
<dbReference type="Pfam" id="PF00361">
    <property type="entry name" value="Proton_antipo_M"/>
    <property type="match status" value="1"/>
</dbReference>
<proteinExistence type="inferred from homology"/>
<gene>
    <name evidence="19" type="primary">ND2</name>
</gene>
<comment type="similarity">
    <text evidence="2 17">Belongs to the complex I subunit 2 family.</text>
</comment>
<evidence type="ECO:0000256" key="12">
    <source>
        <dbReference type="ARBA" id="ARBA00023027"/>
    </source>
</evidence>
<evidence type="ECO:0000256" key="1">
    <source>
        <dbReference type="ARBA" id="ARBA00004448"/>
    </source>
</evidence>
<evidence type="ECO:0000256" key="4">
    <source>
        <dbReference type="ARBA" id="ARBA00021008"/>
    </source>
</evidence>
<evidence type="ECO:0000256" key="13">
    <source>
        <dbReference type="ARBA" id="ARBA00023075"/>
    </source>
</evidence>
<keyword evidence="12 17" id="KW-0520">NAD</keyword>
<comment type="function">
    <text evidence="17">Core subunit of the mitochondrial membrane respiratory chain NADH dehydrogenase (Complex I) which catalyzes electron transfer from NADH through the respiratory chain, using ubiquinone as an electron acceptor. Essential for the catalytic activity and assembly of complex I.</text>
</comment>
<evidence type="ECO:0000313" key="19">
    <source>
        <dbReference type="EMBL" id="ABG25112.1"/>
    </source>
</evidence>
<dbReference type="PRINTS" id="PR01436">
    <property type="entry name" value="NADHDHGNASE2"/>
</dbReference>
<keyword evidence="5" id="KW-0813">Transport</keyword>
<evidence type="ECO:0000256" key="14">
    <source>
        <dbReference type="ARBA" id="ARBA00023128"/>
    </source>
</evidence>
<dbReference type="PANTHER" id="PTHR46552:SF1">
    <property type="entry name" value="NADH-UBIQUINONE OXIDOREDUCTASE CHAIN 2"/>
    <property type="match status" value="1"/>
</dbReference>
<dbReference type="EMBL" id="DQ529258">
    <property type="protein sequence ID" value="ABG25123.1"/>
    <property type="molecule type" value="Genomic_DNA"/>
</dbReference>